<feature type="chain" id="PRO_5009325415" evidence="1">
    <location>
        <begin position="27"/>
        <end position="139"/>
    </location>
</feature>
<organism evidence="2 3">
    <name type="scientific">Stomoxys calcitrans</name>
    <name type="common">Stable fly</name>
    <name type="synonym">Conops calcitrans</name>
    <dbReference type="NCBI Taxonomy" id="35570"/>
    <lineage>
        <taxon>Eukaryota</taxon>
        <taxon>Metazoa</taxon>
        <taxon>Ecdysozoa</taxon>
        <taxon>Arthropoda</taxon>
        <taxon>Hexapoda</taxon>
        <taxon>Insecta</taxon>
        <taxon>Pterygota</taxon>
        <taxon>Neoptera</taxon>
        <taxon>Endopterygota</taxon>
        <taxon>Diptera</taxon>
        <taxon>Brachycera</taxon>
        <taxon>Muscomorpha</taxon>
        <taxon>Muscoidea</taxon>
        <taxon>Muscidae</taxon>
        <taxon>Stomoxys</taxon>
    </lineage>
</organism>
<gene>
    <name evidence="2" type="primary">106090594</name>
</gene>
<reference evidence="2" key="1">
    <citation type="submission" date="2020-05" db="UniProtKB">
        <authorList>
            <consortium name="EnsemblMetazoa"/>
        </authorList>
    </citation>
    <scope>IDENTIFICATION</scope>
    <source>
        <strain evidence="2">USDA</strain>
    </source>
</reference>
<proteinExistence type="predicted"/>
<evidence type="ECO:0000313" key="3">
    <source>
        <dbReference type="Proteomes" id="UP000095300"/>
    </source>
</evidence>
<dbReference type="VEuPathDB" id="VectorBase:SCAU000933"/>
<dbReference type="EnsemblMetazoa" id="SCAU000933-RA">
    <property type="protein sequence ID" value="SCAU000933-PA"/>
    <property type="gene ID" value="SCAU000933"/>
</dbReference>
<protein>
    <submittedName>
        <fullName evidence="2">Uncharacterized protein</fullName>
    </submittedName>
</protein>
<dbReference type="AlphaFoldDB" id="A0A1I8NPM5"/>
<keyword evidence="3" id="KW-1185">Reference proteome</keyword>
<evidence type="ECO:0000256" key="1">
    <source>
        <dbReference type="SAM" id="SignalP"/>
    </source>
</evidence>
<evidence type="ECO:0000313" key="2">
    <source>
        <dbReference type="EnsemblMetazoa" id="SCAU000933-PA"/>
    </source>
</evidence>
<feature type="signal peptide" evidence="1">
    <location>
        <begin position="1"/>
        <end position="26"/>
    </location>
</feature>
<dbReference type="Proteomes" id="UP000095300">
    <property type="component" value="Unassembled WGS sequence"/>
</dbReference>
<keyword evidence="1" id="KW-0732">Signal</keyword>
<dbReference type="KEGG" id="scac:106090594"/>
<sequence>MQGITLAKIFNILGLLLALVVIMAHSSPLPVPVAPNYETVMLDDNVPAESFKYQTFQNFYNAELPGNPMAELQMVESRNAAKIRAPQPLNAAERQARLHDEYFDVVREKRNQKSLTKGSTKPNRHGQEWEEFDYDAYVN</sequence>
<name>A0A1I8NPM5_STOCA</name>
<dbReference type="OrthoDB" id="8060654at2759"/>
<accession>A0A1I8NPM5</accession>